<evidence type="ECO:0000256" key="1">
    <source>
        <dbReference type="SAM" id="MobiDB-lite"/>
    </source>
</evidence>
<protein>
    <submittedName>
        <fullName evidence="2">Phage scaffolding protein</fullName>
    </submittedName>
</protein>
<reference evidence="2" key="2">
    <citation type="submission" date="2021-04" db="EMBL/GenBank/DDBJ databases">
        <authorList>
            <person name="Gilroy R."/>
        </authorList>
    </citation>
    <scope>NUCLEOTIDE SEQUENCE</scope>
    <source>
        <strain evidence="2">742</strain>
    </source>
</reference>
<feature type="region of interest" description="Disordered" evidence="1">
    <location>
        <begin position="52"/>
        <end position="71"/>
    </location>
</feature>
<dbReference type="Pfam" id="PF06810">
    <property type="entry name" value="Phage_scaffold"/>
    <property type="match status" value="1"/>
</dbReference>
<dbReference type="InterPro" id="IPR009636">
    <property type="entry name" value="SCAF"/>
</dbReference>
<accession>A0A9E2NQF0</accession>
<organism evidence="2 3">
    <name type="scientific">Candidatus Faecalibacterium intestinavium</name>
    <dbReference type="NCBI Taxonomy" id="2838580"/>
    <lineage>
        <taxon>Bacteria</taxon>
        <taxon>Bacillati</taxon>
        <taxon>Bacillota</taxon>
        <taxon>Clostridia</taxon>
        <taxon>Eubacteriales</taxon>
        <taxon>Oscillospiraceae</taxon>
        <taxon>Faecalibacterium</taxon>
    </lineage>
</organism>
<evidence type="ECO:0000313" key="3">
    <source>
        <dbReference type="Proteomes" id="UP000824178"/>
    </source>
</evidence>
<dbReference type="AlphaFoldDB" id="A0A9E2NQF0"/>
<evidence type="ECO:0000313" key="2">
    <source>
        <dbReference type="EMBL" id="MBU3819295.1"/>
    </source>
</evidence>
<proteinExistence type="predicted"/>
<name>A0A9E2NQF0_9FIRM</name>
<comment type="caution">
    <text evidence="2">The sequence shown here is derived from an EMBL/GenBank/DDBJ whole genome shotgun (WGS) entry which is preliminary data.</text>
</comment>
<feature type="non-terminal residue" evidence="2">
    <location>
        <position position="101"/>
    </location>
</feature>
<dbReference type="Proteomes" id="UP000824178">
    <property type="component" value="Unassembled WGS sequence"/>
</dbReference>
<dbReference type="EMBL" id="JAHLFH010000056">
    <property type="protein sequence ID" value="MBU3819295.1"/>
    <property type="molecule type" value="Genomic_DNA"/>
</dbReference>
<feature type="compositionally biased region" description="Basic and acidic residues" evidence="1">
    <location>
        <begin position="57"/>
        <end position="71"/>
    </location>
</feature>
<gene>
    <name evidence="2" type="ORF">H9864_02815</name>
</gene>
<reference evidence="2" key="1">
    <citation type="journal article" date="2021" name="PeerJ">
        <title>Extensive microbial diversity within the chicken gut microbiome revealed by metagenomics and culture.</title>
        <authorList>
            <person name="Gilroy R."/>
            <person name="Ravi A."/>
            <person name="Getino M."/>
            <person name="Pursley I."/>
            <person name="Horton D.L."/>
            <person name="Alikhan N.F."/>
            <person name="Baker D."/>
            <person name="Gharbi K."/>
            <person name="Hall N."/>
            <person name="Watson M."/>
            <person name="Adriaenssens E.M."/>
            <person name="Foster-Nyarko E."/>
            <person name="Jarju S."/>
            <person name="Secka A."/>
            <person name="Antonio M."/>
            <person name="Oren A."/>
            <person name="Chaudhuri R.R."/>
            <person name="La Ragione R."/>
            <person name="Hildebrand F."/>
            <person name="Pallen M.J."/>
        </authorList>
    </citation>
    <scope>NUCLEOTIDE SEQUENCE</scope>
    <source>
        <strain evidence="2">742</strain>
    </source>
</reference>
<sequence>MKREDAKTHLPGITPEGLDWLMGENDADISREKARADAIQKQLDTANGQLQAAQAALKERDGQLETLRKSSGDAEALRQQIAQLQADNAAQQARQAEQLRA</sequence>